<dbReference type="InterPro" id="IPR056919">
    <property type="entry name" value="Phage_TAC_18"/>
</dbReference>
<proteinExistence type="predicted"/>
<organism evidence="2 3">
    <name type="scientific">Luteimonas fraxinea</name>
    <dbReference type="NCBI Taxonomy" id="2901869"/>
    <lineage>
        <taxon>Bacteria</taxon>
        <taxon>Pseudomonadati</taxon>
        <taxon>Pseudomonadota</taxon>
        <taxon>Gammaproteobacteria</taxon>
        <taxon>Lysobacterales</taxon>
        <taxon>Lysobacteraceae</taxon>
        <taxon>Luteimonas</taxon>
    </lineage>
</organism>
<gene>
    <name evidence="2" type="ORF">LTT95_04520</name>
</gene>
<name>A0ABS8UBU9_9GAMM</name>
<dbReference type="Proteomes" id="UP001430360">
    <property type="component" value="Unassembled WGS sequence"/>
</dbReference>
<feature type="compositionally biased region" description="Basic and acidic residues" evidence="1">
    <location>
        <begin position="1"/>
        <end position="10"/>
    </location>
</feature>
<evidence type="ECO:0000256" key="1">
    <source>
        <dbReference type="SAM" id="MobiDB-lite"/>
    </source>
</evidence>
<reference evidence="2" key="1">
    <citation type="submission" date="2021-12" db="EMBL/GenBank/DDBJ databases">
        <authorList>
            <person name="Ulrich A."/>
        </authorList>
    </citation>
    <scope>NUCLEOTIDE SEQUENCE</scope>
    <source>
        <strain evidence="2">A1P009</strain>
    </source>
</reference>
<dbReference type="RefSeq" id="WP_232134672.1">
    <property type="nucleotide sequence ID" value="NZ_JAJQKU010000001.1"/>
</dbReference>
<protein>
    <submittedName>
        <fullName evidence="2">Uncharacterized protein</fullName>
    </submittedName>
</protein>
<keyword evidence="3" id="KW-1185">Reference proteome</keyword>
<reference evidence="2" key="2">
    <citation type="journal article" date="2022" name="Syst. Appl. Microbiol.">
        <title>Physiological and genomic characterisation of Luteimonas fraxinea sp. nov., a bacterial species associated with trees tolerant to ash dieback.</title>
        <authorList>
            <person name="Ulrich K."/>
            <person name="Becker R."/>
            <person name="Behrendt U."/>
            <person name="Kube M."/>
            <person name="Schneck V."/>
            <person name="Ulrich A."/>
        </authorList>
    </citation>
    <scope>NUCLEOTIDE SEQUENCE</scope>
    <source>
        <strain evidence="2">A1P009</strain>
    </source>
</reference>
<evidence type="ECO:0000313" key="3">
    <source>
        <dbReference type="Proteomes" id="UP001430360"/>
    </source>
</evidence>
<comment type="caution">
    <text evidence="2">The sequence shown here is derived from an EMBL/GenBank/DDBJ whole genome shotgun (WGS) entry which is preliminary data.</text>
</comment>
<dbReference type="Pfam" id="PF23812">
    <property type="entry name" value="Phage_TAC_18"/>
    <property type="match status" value="1"/>
</dbReference>
<accession>A0ABS8UBU9</accession>
<dbReference type="EMBL" id="JAJQKU010000001">
    <property type="protein sequence ID" value="MCD9096199.1"/>
    <property type="molecule type" value="Genomic_DNA"/>
</dbReference>
<evidence type="ECO:0000313" key="2">
    <source>
        <dbReference type="EMBL" id="MCD9096199.1"/>
    </source>
</evidence>
<feature type="region of interest" description="Disordered" evidence="1">
    <location>
        <begin position="1"/>
        <end position="20"/>
    </location>
</feature>
<sequence>MPNEDGETRRQRNVKFGQPVPKLVIPPGGQHVWHWFWSLSNRRRNGPEPLSYSDVGEWQRLTHTPIRPEEVEMLMRMDDAYLTEVRKEQAAAIERAREK</sequence>